<accession>A0ABQ0C7J4</accession>
<evidence type="ECO:0000259" key="7">
    <source>
        <dbReference type="Pfam" id="PF22692"/>
    </source>
</evidence>
<comment type="subcellular location">
    <subcellularLocation>
        <location evidence="1 4">Bacterial flagellum basal body</location>
    </subcellularLocation>
</comment>
<dbReference type="InterPro" id="IPR020013">
    <property type="entry name" value="Flagellar_FlgE/F/G"/>
</dbReference>
<evidence type="ECO:0000259" key="5">
    <source>
        <dbReference type="Pfam" id="PF00460"/>
    </source>
</evidence>
<sequence length="268" mass="28522">MDSGIYAAVNGAMRTEMRLDVLANNLANVNTNGFKEGNITFDSYLTKPGDEHHPLPGDAFMGHKGPMELPYPFINPRSSAYSMTYPAAPSTTTDTTQGALKGTGNPLDVAIDGEGYFVIDTPEGRRYTRDGSFQVNDRGEMVTKDGHPVMSSGGGPLTIGMEGVEISQDGTVASPSGQAGQLLRVGLPKEGLKRVGQNLYAAPEGSETSLVGARGGFKQGFLEASNTNTVRGMTQMIEANRNFENYLKIIQTLDGIDGQANQIGHLSN</sequence>
<dbReference type="InterPro" id="IPR012836">
    <property type="entry name" value="FlgF"/>
</dbReference>
<evidence type="ECO:0000313" key="8">
    <source>
        <dbReference type="EMBL" id="GAB0056856.1"/>
    </source>
</evidence>
<dbReference type="PANTHER" id="PTHR30435:SF19">
    <property type="entry name" value="FLAGELLAR BASAL-BODY ROD PROTEIN FLGG"/>
    <property type="match status" value="1"/>
</dbReference>
<keyword evidence="9" id="KW-1185">Reference proteome</keyword>
<proteinExistence type="inferred from homology"/>
<keyword evidence="3 4" id="KW-0975">Bacterial flagellum</keyword>
<dbReference type="Pfam" id="PF06429">
    <property type="entry name" value="Flg_bbr_C"/>
    <property type="match status" value="1"/>
</dbReference>
<dbReference type="InterPro" id="IPR010930">
    <property type="entry name" value="Flg_bb/hook_C_dom"/>
</dbReference>
<feature type="domain" description="Flagellar basal body rod protein N-terminal" evidence="5">
    <location>
        <begin position="5"/>
        <end position="35"/>
    </location>
</feature>
<gene>
    <name evidence="8" type="primary">flgG_1</name>
    <name evidence="8" type="ORF">SIID45300_01171</name>
</gene>
<evidence type="ECO:0000259" key="6">
    <source>
        <dbReference type="Pfam" id="PF06429"/>
    </source>
</evidence>
<evidence type="ECO:0000256" key="1">
    <source>
        <dbReference type="ARBA" id="ARBA00004117"/>
    </source>
</evidence>
<dbReference type="InterPro" id="IPR019776">
    <property type="entry name" value="Flagellar_basal_body_rod_CS"/>
</dbReference>
<comment type="similarity">
    <text evidence="2 4">Belongs to the flagella basal body rod proteins family.</text>
</comment>
<dbReference type="Proteomes" id="UP001628193">
    <property type="component" value="Unassembled WGS sequence"/>
</dbReference>
<evidence type="ECO:0000256" key="4">
    <source>
        <dbReference type="RuleBase" id="RU362116"/>
    </source>
</evidence>
<keyword evidence="8" id="KW-0969">Cilium</keyword>
<organism evidence="8 9">
    <name type="scientific">Candidatus Magnetaquiglobus chichijimensis</name>
    <dbReference type="NCBI Taxonomy" id="3141448"/>
    <lineage>
        <taxon>Bacteria</taxon>
        <taxon>Pseudomonadati</taxon>
        <taxon>Pseudomonadota</taxon>
        <taxon>Magnetococcia</taxon>
        <taxon>Magnetococcales</taxon>
        <taxon>Candidatus Magnetaquicoccaceae</taxon>
        <taxon>Candidatus Magnetaquiglobus</taxon>
    </lineage>
</organism>
<reference evidence="8 9" key="1">
    <citation type="submission" date="2024-09" db="EMBL/GenBank/DDBJ databases">
        <title>Draft genome sequence of Candidatus Magnetaquicoccaceae bacterium FCR-1.</title>
        <authorList>
            <person name="Shimoshige H."/>
            <person name="Shimamura S."/>
            <person name="Taoka A."/>
            <person name="Kobayashi H."/>
            <person name="Maekawa T."/>
        </authorList>
    </citation>
    <scope>NUCLEOTIDE SEQUENCE [LARGE SCALE GENOMIC DNA]</scope>
    <source>
        <strain evidence="8 9">FCR-1</strain>
    </source>
</reference>
<comment type="caution">
    <text evidence="8">The sequence shown here is derived from an EMBL/GenBank/DDBJ whole genome shotgun (WGS) entry which is preliminary data.</text>
</comment>
<dbReference type="InterPro" id="IPR053967">
    <property type="entry name" value="LlgE_F_G-like_D1"/>
</dbReference>
<dbReference type="PANTHER" id="PTHR30435">
    <property type="entry name" value="FLAGELLAR PROTEIN"/>
    <property type="match status" value="1"/>
</dbReference>
<comment type="subunit">
    <text evidence="4">The basal body constitutes a major portion of the flagellar organelle and consists of five rings (E,L,P,S, and M) mounted on a central rod. The rod consists of about 26 subunits of FlgG in the distal portion, and FlgB, FlgC and FlgF are thought to build up the proximal portion of the rod with about 6 subunits each.</text>
</comment>
<dbReference type="RefSeq" id="WP_420904575.1">
    <property type="nucleotide sequence ID" value="NZ_BAAFGK010000004.1"/>
</dbReference>
<feature type="domain" description="Flagellar hook protein FlgE/F/G-like D1" evidence="7">
    <location>
        <begin position="110"/>
        <end position="172"/>
    </location>
</feature>
<feature type="domain" description="Flagellar basal-body/hook protein C-terminal" evidence="6">
    <location>
        <begin position="218"/>
        <end position="263"/>
    </location>
</feature>
<evidence type="ECO:0000256" key="3">
    <source>
        <dbReference type="ARBA" id="ARBA00023143"/>
    </source>
</evidence>
<keyword evidence="8" id="KW-0966">Cell projection</keyword>
<dbReference type="PROSITE" id="PS00588">
    <property type="entry name" value="FLAGELLA_BB_ROD"/>
    <property type="match status" value="1"/>
</dbReference>
<dbReference type="InterPro" id="IPR037925">
    <property type="entry name" value="FlgE/F/G-like"/>
</dbReference>
<protein>
    <recommendedName>
        <fullName evidence="4">Flagellar basal-body rod protein FlgF</fullName>
    </recommendedName>
</protein>
<dbReference type="NCBIfam" id="TIGR02490">
    <property type="entry name" value="flgF"/>
    <property type="match status" value="1"/>
</dbReference>
<dbReference type="NCBIfam" id="TIGR03506">
    <property type="entry name" value="FlgEFG_subfam"/>
    <property type="match status" value="1"/>
</dbReference>
<evidence type="ECO:0000256" key="2">
    <source>
        <dbReference type="ARBA" id="ARBA00009677"/>
    </source>
</evidence>
<dbReference type="Pfam" id="PF00460">
    <property type="entry name" value="Flg_bb_rod"/>
    <property type="match status" value="1"/>
</dbReference>
<name>A0ABQ0C7J4_9PROT</name>
<dbReference type="InterPro" id="IPR001444">
    <property type="entry name" value="Flag_bb_rod_N"/>
</dbReference>
<evidence type="ECO:0000313" key="9">
    <source>
        <dbReference type="Proteomes" id="UP001628193"/>
    </source>
</evidence>
<dbReference type="EMBL" id="BAAFGK010000004">
    <property type="protein sequence ID" value="GAB0056856.1"/>
    <property type="molecule type" value="Genomic_DNA"/>
</dbReference>
<dbReference type="Pfam" id="PF22692">
    <property type="entry name" value="LlgE_F_G_D1"/>
    <property type="match status" value="1"/>
</dbReference>
<dbReference type="SUPFAM" id="SSF117143">
    <property type="entry name" value="Flagellar hook protein flgE"/>
    <property type="match status" value="1"/>
</dbReference>
<keyword evidence="8" id="KW-0282">Flagellum</keyword>